<dbReference type="EMBL" id="CP102173">
    <property type="protein sequence ID" value="UUP14725.1"/>
    <property type="molecule type" value="Genomic_DNA"/>
</dbReference>
<keyword evidence="4 12" id="KW-0328">Glycosyltransferase</keyword>
<evidence type="ECO:0000256" key="5">
    <source>
        <dbReference type="ARBA" id="ARBA00022679"/>
    </source>
</evidence>
<comment type="catalytic activity">
    <reaction evidence="10">
        <text>an NDP-alpha-D-glucose + (2R)-3-phosphoglycerate = (2R)-2-O-(alpha-D-glucopyranosyl)-3-phospho-glycerate + a ribonucleoside 5'-diphosphate + H(+)</text>
        <dbReference type="Rhea" id="RHEA:47244"/>
        <dbReference type="ChEBI" id="CHEBI:15378"/>
        <dbReference type="ChEBI" id="CHEBI:57930"/>
        <dbReference type="ChEBI" id="CHEBI:58272"/>
        <dbReference type="ChEBI" id="CHEBI:62600"/>
        <dbReference type="ChEBI" id="CHEBI:76533"/>
        <dbReference type="EC" id="2.4.1.266"/>
    </reaction>
    <physiologicalReaction direction="left-to-right" evidence="10">
        <dbReference type="Rhea" id="RHEA:47245"/>
    </physiologicalReaction>
</comment>
<comment type="cofactor">
    <cofactor evidence="1">
        <name>Mn(2+)</name>
        <dbReference type="ChEBI" id="CHEBI:29035"/>
    </cofactor>
</comment>
<proteinExistence type="inferred from homology"/>
<keyword evidence="5 12" id="KW-0808">Transferase</keyword>
<dbReference type="InterPro" id="IPR050256">
    <property type="entry name" value="Glycosyltransferase_2"/>
</dbReference>
<evidence type="ECO:0000256" key="3">
    <source>
        <dbReference type="ARBA" id="ARBA00006739"/>
    </source>
</evidence>
<dbReference type="InterPro" id="IPR029044">
    <property type="entry name" value="Nucleotide-diphossugar_trans"/>
</dbReference>
<gene>
    <name evidence="12" type="ORF">NQV15_05280</name>
</gene>
<evidence type="ECO:0000259" key="11">
    <source>
        <dbReference type="Pfam" id="PF00535"/>
    </source>
</evidence>
<evidence type="ECO:0000256" key="9">
    <source>
        <dbReference type="ARBA" id="ARBA00048689"/>
    </source>
</evidence>
<reference evidence="12 13" key="1">
    <citation type="submission" date="2022-08" db="EMBL/GenBank/DDBJ databases">
        <title>novel species in genus Aeromicrobium.</title>
        <authorList>
            <person name="Ye L."/>
        </authorList>
    </citation>
    <scope>NUCLEOTIDE SEQUENCE [LARGE SCALE GENOMIC DNA]</scope>
    <source>
        <strain evidence="13">zg-Y1379</strain>
    </source>
</reference>
<comment type="cofactor">
    <cofactor evidence="2">
        <name>Mg(2+)</name>
        <dbReference type="ChEBI" id="CHEBI:18420"/>
    </cofactor>
</comment>
<dbReference type="InterPro" id="IPR001173">
    <property type="entry name" value="Glyco_trans_2-like"/>
</dbReference>
<keyword evidence="13" id="KW-1185">Reference proteome</keyword>
<dbReference type="Proteomes" id="UP001316184">
    <property type="component" value="Chromosome"/>
</dbReference>
<evidence type="ECO:0000256" key="2">
    <source>
        <dbReference type="ARBA" id="ARBA00001946"/>
    </source>
</evidence>
<comment type="similarity">
    <text evidence="3">Belongs to the glycosyltransferase 2 family.</text>
</comment>
<feature type="domain" description="Glycosyltransferase 2-like" evidence="11">
    <location>
        <begin position="36"/>
        <end position="158"/>
    </location>
</feature>
<dbReference type="EC" id="2.4.1.266" evidence="7"/>
<sequence length="314" mass="33903">MPEQVDVSTWFDTHTYRADQFDAATLVAAKGGRGISVLIPAKDEAATIGPIVTTLRTELMQQCALVDEIIVIDSHSADDTAAIARDAGAQVFHVDDLLPELGGRPGKGEAMWKALAVMSGDIGVYLDADVEDFTADFVTGLVGPLLLEEDLAFVKAFYDRPWSSGPPRSSGGGRVTELVARPLILERAPRLAGFVQPLAGECAFRADVLRSIPFVSHYGVDIGLMIDVERREGLAAMAQVDLGLRRHRHQDLAALSAMTQHVRAAFDLRAEPDGPGVVESTAVVFARVGSRMQMSERTVTTAERPPMRDVLGER</sequence>
<evidence type="ECO:0000313" key="12">
    <source>
        <dbReference type="EMBL" id="UUP14725.1"/>
    </source>
</evidence>
<dbReference type="Pfam" id="PF00535">
    <property type="entry name" value="Glycos_transf_2"/>
    <property type="match status" value="1"/>
</dbReference>
<dbReference type="NCBIfam" id="NF010496">
    <property type="entry name" value="PRK13915.1"/>
    <property type="match status" value="1"/>
</dbReference>
<evidence type="ECO:0000256" key="8">
    <source>
        <dbReference type="ARBA" id="ARBA00040894"/>
    </source>
</evidence>
<evidence type="ECO:0000256" key="10">
    <source>
        <dbReference type="ARBA" id="ARBA00048997"/>
    </source>
</evidence>
<dbReference type="PANTHER" id="PTHR48090">
    <property type="entry name" value="UNDECAPRENYL-PHOSPHATE 4-DEOXY-4-FORMAMIDO-L-ARABINOSE TRANSFERASE-RELATED"/>
    <property type="match status" value="1"/>
</dbReference>
<organism evidence="12 13">
    <name type="scientific">Aeromicrobium wangtongii</name>
    <dbReference type="NCBI Taxonomy" id="2969247"/>
    <lineage>
        <taxon>Bacteria</taxon>
        <taxon>Bacillati</taxon>
        <taxon>Actinomycetota</taxon>
        <taxon>Actinomycetes</taxon>
        <taxon>Propionibacteriales</taxon>
        <taxon>Nocardioidaceae</taxon>
        <taxon>Aeromicrobium</taxon>
    </lineage>
</organism>
<evidence type="ECO:0000256" key="4">
    <source>
        <dbReference type="ARBA" id="ARBA00022676"/>
    </source>
</evidence>
<dbReference type="PANTHER" id="PTHR48090:SF10">
    <property type="entry name" value="GLUCOSYL-3-PHOSPHOGLYCERATE SYNTHASE"/>
    <property type="match status" value="1"/>
</dbReference>
<accession>A0ABY5MCL0</accession>
<dbReference type="RefSeq" id="WP_257125095.1">
    <property type="nucleotide sequence ID" value="NZ_CP102173.1"/>
</dbReference>
<name>A0ABY5MCL0_9ACTN</name>
<keyword evidence="6" id="KW-0460">Magnesium</keyword>
<comment type="catalytic activity">
    <reaction evidence="9">
        <text>(2R)-3-phosphoglycerate + UDP-alpha-D-glucose = (2R)-2-O-(alpha-D-glucopyranosyl)-3-phospho-glycerate + UDP + H(+)</text>
        <dbReference type="Rhea" id="RHEA:31319"/>
        <dbReference type="ChEBI" id="CHEBI:15378"/>
        <dbReference type="ChEBI" id="CHEBI:58223"/>
        <dbReference type="ChEBI" id="CHEBI:58272"/>
        <dbReference type="ChEBI" id="CHEBI:58885"/>
        <dbReference type="ChEBI" id="CHEBI:62600"/>
        <dbReference type="EC" id="2.4.1.266"/>
    </reaction>
    <physiologicalReaction direction="left-to-right" evidence="9">
        <dbReference type="Rhea" id="RHEA:31320"/>
    </physiologicalReaction>
</comment>
<evidence type="ECO:0000256" key="1">
    <source>
        <dbReference type="ARBA" id="ARBA00001936"/>
    </source>
</evidence>
<dbReference type="GO" id="GO:0016757">
    <property type="term" value="F:glycosyltransferase activity"/>
    <property type="evidence" value="ECO:0007669"/>
    <property type="project" value="UniProtKB-KW"/>
</dbReference>
<evidence type="ECO:0000313" key="13">
    <source>
        <dbReference type="Proteomes" id="UP001316184"/>
    </source>
</evidence>
<evidence type="ECO:0000256" key="6">
    <source>
        <dbReference type="ARBA" id="ARBA00022842"/>
    </source>
</evidence>
<dbReference type="Gene3D" id="3.90.550.10">
    <property type="entry name" value="Spore Coat Polysaccharide Biosynthesis Protein SpsA, Chain A"/>
    <property type="match status" value="1"/>
</dbReference>
<protein>
    <recommendedName>
        <fullName evidence="8">Glucosyl-3-phosphoglycerate synthase</fullName>
        <ecNumber evidence="7">2.4.1.266</ecNumber>
    </recommendedName>
</protein>
<dbReference type="SUPFAM" id="SSF53448">
    <property type="entry name" value="Nucleotide-diphospho-sugar transferases"/>
    <property type="match status" value="1"/>
</dbReference>
<evidence type="ECO:0000256" key="7">
    <source>
        <dbReference type="ARBA" id="ARBA00039022"/>
    </source>
</evidence>